<gene>
    <name evidence="2" type="ORF">ACFP3U_17720</name>
</gene>
<feature type="transmembrane region" description="Helical" evidence="1">
    <location>
        <begin position="163"/>
        <end position="181"/>
    </location>
</feature>
<feature type="transmembrane region" description="Helical" evidence="1">
    <location>
        <begin position="30"/>
        <end position="55"/>
    </location>
</feature>
<dbReference type="Pfam" id="PF08592">
    <property type="entry name" value="Anthrone_oxy"/>
    <property type="match status" value="1"/>
</dbReference>
<dbReference type="EMBL" id="JBHSOF010000021">
    <property type="protein sequence ID" value="MFC5664816.1"/>
    <property type="molecule type" value="Genomic_DNA"/>
</dbReference>
<dbReference type="InterPro" id="IPR013901">
    <property type="entry name" value="Anthrone_oxy"/>
</dbReference>
<comment type="caution">
    <text evidence="2">The sequence shown here is derived from an EMBL/GenBank/DDBJ whole genome shotgun (WGS) entry which is preliminary data.</text>
</comment>
<reference evidence="3" key="1">
    <citation type="journal article" date="2019" name="Int. J. Syst. Evol. Microbiol.">
        <title>The Global Catalogue of Microorganisms (GCM) 10K type strain sequencing project: providing services to taxonomists for standard genome sequencing and annotation.</title>
        <authorList>
            <consortium name="The Broad Institute Genomics Platform"/>
            <consortium name="The Broad Institute Genome Sequencing Center for Infectious Disease"/>
            <person name="Wu L."/>
            <person name="Ma J."/>
        </authorList>
    </citation>
    <scope>NUCLEOTIDE SEQUENCE [LARGE SCALE GENOMIC DNA]</scope>
    <source>
        <strain evidence="3">CGMCC 4.1437</strain>
    </source>
</reference>
<accession>A0ABW0X8M4</accession>
<name>A0ABW0X8M4_9ACTN</name>
<organism evidence="2 3">
    <name type="scientific">Kitasatospora misakiensis</name>
    <dbReference type="NCBI Taxonomy" id="67330"/>
    <lineage>
        <taxon>Bacteria</taxon>
        <taxon>Bacillati</taxon>
        <taxon>Actinomycetota</taxon>
        <taxon>Actinomycetes</taxon>
        <taxon>Kitasatosporales</taxon>
        <taxon>Streptomycetaceae</taxon>
        <taxon>Kitasatospora</taxon>
    </lineage>
</organism>
<sequence>MSAALGTAPVRDLAAATAATTTVSRAIGPVLATATVATGLMSGLFFAFDVAVMPGLAAGDDRTFVTAMQHINASILNPVFGAVFVGALAMPAVGTWLLHRSGRRAATLWAAVATLLYFAALVLTSAVNVPLNDRLAAAGDPAAITDFAAVREAFAQTWTTANIARTVLCTAAAVALTRALLLHRGSSAR</sequence>
<protein>
    <submittedName>
        <fullName evidence="2">DUF1772 domain-containing protein</fullName>
    </submittedName>
</protein>
<keyword evidence="1" id="KW-0472">Membrane</keyword>
<evidence type="ECO:0000313" key="3">
    <source>
        <dbReference type="Proteomes" id="UP001595975"/>
    </source>
</evidence>
<keyword evidence="3" id="KW-1185">Reference proteome</keyword>
<proteinExistence type="predicted"/>
<dbReference type="Proteomes" id="UP001595975">
    <property type="component" value="Unassembled WGS sequence"/>
</dbReference>
<feature type="transmembrane region" description="Helical" evidence="1">
    <location>
        <begin position="75"/>
        <end position="98"/>
    </location>
</feature>
<keyword evidence="1" id="KW-1133">Transmembrane helix</keyword>
<dbReference type="RefSeq" id="WP_380226506.1">
    <property type="nucleotide sequence ID" value="NZ_JBHSOF010000021.1"/>
</dbReference>
<feature type="transmembrane region" description="Helical" evidence="1">
    <location>
        <begin position="105"/>
        <end position="127"/>
    </location>
</feature>
<evidence type="ECO:0000313" key="2">
    <source>
        <dbReference type="EMBL" id="MFC5664816.1"/>
    </source>
</evidence>
<evidence type="ECO:0000256" key="1">
    <source>
        <dbReference type="SAM" id="Phobius"/>
    </source>
</evidence>
<keyword evidence="1" id="KW-0812">Transmembrane</keyword>